<name>A0ACC0UIG6_9AGAM</name>
<dbReference type="Proteomes" id="UP001207468">
    <property type="component" value="Unassembled WGS sequence"/>
</dbReference>
<keyword evidence="2" id="KW-1185">Reference proteome</keyword>
<proteinExistence type="predicted"/>
<organism evidence="1 2">
    <name type="scientific">Russula earlei</name>
    <dbReference type="NCBI Taxonomy" id="71964"/>
    <lineage>
        <taxon>Eukaryota</taxon>
        <taxon>Fungi</taxon>
        <taxon>Dikarya</taxon>
        <taxon>Basidiomycota</taxon>
        <taxon>Agaricomycotina</taxon>
        <taxon>Agaricomycetes</taxon>
        <taxon>Russulales</taxon>
        <taxon>Russulaceae</taxon>
        <taxon>Russula</taxon>
    </lineage>
</organism>
<reference evidence="1" key="1">
    <citation type="submission" date="2021-03" db="EMBL/GenBank/DDBJ databases">
        <title>Evolutionary priming and transition to the ectomycorrhizal habit in an iconic lineage of mushroom-forming fungi: is preadaptation a requirement?</title>
        <authorList>
            <consortium name="DOE Joint Genome Institute"/>
            <person name="Looney B.P."/>
            <person name="Miyauchi S."/>
            <person name="Morin E."/>
            <person name="Drula E."/>
            <person name="Courty P.E."/>
            <person name="Chicoki N."/>
            <person name="Fauchery L."/>
            <person name="Kohler A."/>
            <person name="Kuo A."/>
            <person name="LaButti K."/>
            <person name="Pangilinan J."/>
            <person name="Lipzen A."/>
            <person name="Riley R."/>
            <person name="Andreopoulos W."/>
            <person name="He G."/>
            <person name="Johnson J."/>
            <person name="Barry K.W."/>
            <person name="Grigoriev I.V."/>
            <person name="Nagy L."/>
            <person name="Hibbett D."/>
            <person name="Henrissat B."/>
            <person name="Matheny P.B."/>
            <person name="Labbe J."/>
            <person name="Martin A.F."/>
        </authorList>
    </citation>
    <scope>NUCLEOTIDE SEQUENCE</scope>
    <source>
        <strain evidence="1">BPL698</strain>
    </source>
</reference>
<sequence length="515" mass="56979">MDSLEDTDTLLALLSSLLPDNVAPSQQSLLDALLHADGDVRKAAEIMLKRGPTGKRKRHVSLDSWLTPAAASSSSKDVNGQSSSRDNSDPVLQSRCGAGERPNKKPRSSAAGSTSTATKKENGPPPLSKPVKPVKNLLDVLRQPIGGAAATATVPRLPPLTLSNPSLVAQHTPLTLHLAVLPLELACQLFYTMLHEAQYWSRNKWWLFDRLVESPHRSSLYTRHPVEGDNEAAWQRITRAWYNGRQGEVTKQFPALMEEACKIVEKTVNAEMGKRKRFPLEWGGDPGDPDGQRLTWRANFAAANCYEGAKEAVGFHSDRLTSIGPYPTIASLSLGTRRMFRLREVIALDEVGKRAAQTFDIPLPHNSLCIMHASAQERFKHSIPPRNTIDRFHPPYPPPPDLPELAFDPGNCRINITFRFFRPDFHPDTIPRCKCDEMTTLRPDMKGRQRGWEGEDGKGPPRSPVASGGAERATGYWWTCTAGDQNEGKGCGFWKVMDVRAEGRGPFVSDLSLSE</sequence>
<dbReference type="EMBL" id="JAGFNK010000032">
    <property type="protein sequence ID" value="KAI9510897.1"/>
    <property type="molecule type" value="Genomic_DNA"/>
</dbReference>
<accession>A0ACC0UIG6</accession>
<comment type="caution">
    <text evidence="1">The sequence shown here is derived from an EMBL/GenBank/DDBJ whole genome shotgun (WGS) entry which is preliminary data.</text>
</comment>
<evidence type="ECO:0000313" key="2">
    <source>
        <dbReference type="Proteomes" id="UP001207468"/>
    </source>
</evidence>
<protein>
    <submittedName>
        <fullName evidence="1">Uncharacterized protein</fullName>
    </submittedName>
</protein>
<gene>
    <name evidence="1" type="ORF">F5148DRAFT_1175863</name>
</gene>
<evidence type="ECO:0000313" key="1">
    <source>
        <dbReference type="EMBL" id="KAI9510897.1"/>
    </source>
</evidence>